<organism evidence="1 2">
    <name type="scientific">Methylomagnum ishizawai</name>
    <dbReference type="NCBI Taxonomy" id="1760988"/>
    <lineage>
        <taxon>Bacteria</taxon>
        <taxon>Pseudomonadati</taxon>
        <taxon>Pseudomonadota</taxon>
        <taxon>Gammaproteobacteria</taxon>
        <taxon>Methylococcales</taxon>
        <taxon>Methylococcaceae</taxon>
        <taxon>Methylomagnum</taxon>
    </lineage>
</organism>
<evidence type="ECO:0000313" key="1">
    <source>
        <dbReference type="EMBL" id="SMF95160.1"/>
    </source>
</evidence>
<keyword evidence="2" id="KW-1185">Reference proteome</keyword>
<dbReference type="AlphaFoldDB" id="A0A1Y6CY45"/>
<accession>A0A1Y6CY45</accession>
<reference evidence="1 2" key="1">
    <citation type="submission" date="2016-12" db="EMBL/GenBank/DDBJ databases">
        <authorList>
            <person name="Song W.-J."/>
            <person name="Kurnit D.M."/>
        </authorList>
    </citation>
    <scope>NUCLEOTIDE SEQUENCE [LARGE SCALE GENOMIC DNA]</scope>
    <source>
        <strain evidence="1 2">175</strain>
    </source>
</reference>
<dbReference type="RefSeq" id="WP_085213150.1">
    <property type="nucleotide sequence ID" value="NZ_FXAM01000001.1"/>
</dbReference>
<evidence type="ECO:0000313" key="2">
    <source>
        <dbReference type="Proteomes" id="UP000192923"/>
    </source>
</evidence>
<name>A0A1Y6CY45_9GAMM</name>
<gene>
    <name evidence="1" type="ORF">SAMN02949497_2506</name>
</gene>
<dbReference type="STRING" id="1760988.SAMN02949497_2506"/>
<dbReference type="OrthoDB" id="4500247at2"/>
<proteinExistence type="predicted"/>
<dbReference type="EMBL" id="FXAM01000001">
    <property type="protein sequence ID" value="SMF95160.1"/>
    <property type="molecule type" value="Genomic_DNA"/>
</dbReference>
<protein>
    <submittedName>
        <fullName evidence="1">Uncharacterized protein</fullName>
    </submittedName>
</protein>
<sequence length="77" mass="8537">MAQYRRRILDLRTTLSKSPTNARMILKEYLKEVRLEADQEGIYAQIKESPASLLSSADGAFLVMVAGAGFEPTTFGL</sequence>
<dbReference type="Proteomes" id="UP000192923">
    <property type="component" value="Unassembled WGS sequence"/>
</dbReference>